<comment type="similarity">
    <text evidence="1">Belongs to the Tango6 family.</text>
</comment>
<name>A0A0L7KYU7_OPEBR</name>
<dbReference type="Pfam" id="PF10304">
    <property type="entry name" value="RTP1_C2"/>
    <property type="match status" value="1"/>
</dbReference>
<evidence type="ECO:0000256" key="1">
    <source>
        <dbReference type="ARBA" id="ARBA00005724"/>
    </source>
</evidence>
<dbReference type="Pfam" id="PF10363">
    <property type="entry name" value="RTP1_C1"/>
    <property type="match status" value="1"/>
</dbReference>
<dbReference type="PANTHER" id="PTHR20959">
    <property type="entry name" value="TRANSPORT AND GOLGI ORGANIZATION PROTEIN 6 FAMILY MEMBER"/>
    <property type="match status" value="1"/>
</dbReference>
<evidence type="ECO:0000313" key="6">
    <source>
        <dbReference type="EMBL" id="KOB68448.1"/>
    </source>
</evidence>
<feature type="domain" description="TANGO6 HEAT repeat" evidence="4">
    <location>
        <begin position="246"/>
        <end position="466"/>
    </location>
</feature>
<evidence type="ECO:0000259" key="3">
    <source>
        <dbReference type="Pfam" id="PF10363"/>
    </source>
</evidence>
<dbReference type="GO" id="GO:0009306">
    <property type="term" value="P:protein secretion"/>
    <property type="evidence" value="ECO:0007669"/>
    <property type="project" value="TreeGrafter"/>
</dbReference>
<sequence>MAKIIDIFDSLEKITQKEGQSEFVVAVLSDLVKKDFKNKSYEEHTGTYQLLRTFLLKIFNAIDELAAEIITDNSILISVKNQKILRTCFQLIASVGISNCLIPGLGISLTKRCSTSTVLPKLTFKDEEKYELLVDCTNFLTRSYKVPVMKNIIVTLHLSDYLAALMQLSFAPLKKPGTYNHFVMTQEMYDKLKEDRKQFLIIYEHLVANCFQPTLMKELLVLQSVSEPSPPMFVKRVIAKEMSRRLLAPGGLLSLIRCFIESYDIDTGFEWKKVDMICRLVATKHGAITENDYLMNISSQLAQILSLNNAHYLATAVACVISLSEKYPESCSIKNLSKDIFQAFDYTSSKLNSHLPGTVILSPQEVNHKVNILHSCVFSAKLEWPITLLSPNLYVLFLIGSKCTKHEDLREKLKDILLKCIEKLSKLEVASLISKVLFENDKSNLSGIIIEEYDSGIAIKSGSSIGNKSENEELLYFLSLFNSSTEDSFVKAVFEASLDILINFSIKRKNKMNKDLLTLEDEPVLDDIDAQYATVLQLLSEISMSPKVLTALKNDPTIVINFIEHFLLKENSESNEECTSVALVLLNTVLANGNKNIDVEKKLVTIIPVLKRMSKDKSSFNHILCKEALSLMSSEAPAQSESACGKAISDVFDNLLPVRAHGIMELTKLIDAKDPEAISKKHFIFSVNGLAALCTHCTEDVLHMLCKEFLQLSSGHIKTERQNKAAETRVKIGEMAIVYKAELLNTMLCACRDDEPLIRTSALSNLAEIARDTLLQLKENLLPIYRTLKSLYRDESEDSVVRLHAQIALEELNDIVKQFLFPEVKMDFKISVLDKPEELFK</sequence>
<feature type="domain" description="RNA polymerase II assembly factor Rtp1 C-terminal" evidence="3">
    <location>
        <begin position="646"/>
        <end position="686"/>
    </location>
</feature>
<dbReference type="AlphaFoldDB" id="A0A0L7KYU7"/>
<evidence type="ECO:0000259" key="5">
    <source>
        <dbReference type="Pfam" id="PF25267"/>
    </source>
</evidence>
<reference evidence="6 7" key="1">
    <citation type="journal article" date="2015" name="Genome Biol. Evol.">
        <title>The genome of winter moth (Operophtera brumata) provides a genomic perspective on sexual dimorphism and phenology.</title>
        <authorList>
            <person name="Derks M.F."/>
            <person name="Smit S."/>
            <person name="Salis L."/>
            <person name="Schijlen E."/>
            <person name="Bossers A."/>
            <person name="Mateman C."/>
            <person name="Pijl A.S."/>
            <person name="de Ridder D."/>
            <person name="Groenen M.A."/>
            <person name="Visser M.E."/>
            <person name="Megens H.J."/>
        </authorList>
    </citation>
    <scope>NUCLEOTIDE SEQUENCE [LARGE SCALE GENOMIC DNA]</scope>
    <source>
        <strain evidence="6">WM2013NL</strain>
        <tissue evidence="6">Head and thorax</tissue>
    </source>
</reference>
<organism evidence="6 7">
    <name type="scientific">Operophtera brumata</name>
    <name type="common">Winter moth</name>
    <name type="synonym">Phalaena brumata</name>
    <dbReference type="NCBI Taxonomy" id="104452"/>
    <lineage>
        <taxon>Eukaryota</taxon>
        <taxon>Metazoa</taxon>
        <taxon>Ecdysozoa</taxon>
        <taxon>Arthropoda</taxon>
        <taxon>Hexapoda</taxon>
        <taxon>Insecta</taxon>
        <taxon>Pterygota</taxon>
        <taxon>Neoptera</taxon>
        <taxon>Endopterygota</taxon>
        <taxon>Lepidoptera</taxon>
        <taxon>Glossata</taxon>
        <taxon>Ditrysia</taxon>
        <taxon>Geometroidea</taxon>
        <taxon>Geometridae</taxon>
        <taxon>Larentiinae</taxon>
        <taxon>Operophtera</taxon>
    </lineage>
</organism>
<dbReference type="STRING" id="104452.A0A0L7KYU7"/>
<keyword evidence="6" id="KW-0472">Membrane</keyword>
<dbReference type="Pfam" id="PF23565">
    <property type="entry name" value="ARM_TANGO6"/>
    <property type="match status" value="1"/>
</dbReference>
<dbReference type="InterPro" id="IPR057347">
    <property type="entry name" value="TANGO6_N"/>
</dbReference>
<accession>A0A0L7KYU7</accession>
<evidence type="ECO:0000313" key="7">
    <source>
        <dbReference type="Proteomes" id="UP000037510"/>
    </source>
</evidence>
<dbReference type="InterPro" id="IPR019414">
    <property type="entry name" value="Rtp1_C2"/>
</dbReference>
<dbReference type="InterPro" id="IPR019451">
    <property type="entry name" value="Rtp1_C1"/>
</dbReference>
<dbReference type="InterPro" id="IPR011989">
    <property type="entry name" value="ARM-like"/>
</dbReference>
<keyword evidence="6" id="KW-0812">Transmembrane</keyword>
<dbReference type="SUPFAM" id="SSF48371">
    <property type="entry name" value="ARM repeat"/>
    <property type="match status" value="1"/>
</dbReference>
<proteinExistence type="inferred from homology"/>
<dbReference type="Gene3D" id="1.25.10.10">
    <property type="entry name" value="Leucine-rich Repeat Variant"/>
    <property type="match status" value="1"/>
</dbReference>
<feature type="domain" description="RNA polymerase II assembly factor Rtp1 C-terminal" evidence="2">
    <location>
        <begin position="780"/>
        <end position="814"/>
    </location>
</feature>
<evidence type="ECO:0000259" key="2">
    <source>
        <dbReference type="Pfam" id="PF10304"/>
    </source>
</evidence>
<dbReference type="InterPro" id="IPR016024">
    <property type="entry name" value="ARM-type_fold"/>
</dbReference>
<dbReference type="InterPro" id="IPR057407">
    <property type="entry name" value="HEAT_TANGO6"/>
</dbReference>
<dbReference type="PANTHER" id="PTHR20959:SF1">
    <property type="entry name" value="TRANSPORT AND GOLGI ORGANIZATION PROTEIN 6 HOMOLOG"/>
    <property type="match status" value="1"/>
</dbReference>
<comment type="caution">
    <text evidence="6">The sequence shown here is derived from an EMBL/GenBank/DDBJ whole genome shotgun (WGS) entry which is preliminary data.</text>
</comment>
<dbReference type="Proteomes" id="UP000037510">
    <property type="component" value="Unassembled WGS sequence"/>
</dbReference>
<dbReference type="InterPro" id="IPR039600">
    <property type="entry name" value="TANGO6/Rtp1"/>
</dbReference>
<evidence type="ECO:0000259" key="4">
    <source>
        <dbReference type="Pfam" id="PF23565"/>
    </source>
</evidence>
<gene>
    <name evidence="6" type="ORF">OBRU01_18361</name>
</gene>
<protein>
    <submittedName>
        <fullName evidence="6">Transmembrane and coiled-coil domain-containing protein 7</fullName>
    </submittedName>
</protein>
<dbReference type="EMBL" id="JTDY01004214">
    <property type="protein sequence ID" value="KOB68448.1"/>
    <property type="molecule type" value="Genomic_DNA"/>
</dbReference>
<feature type="domain" description="TANGO6 N-terminal" evidence="5">
    <location>
        <begin position="77"/>
        <end position="231"/>
    </location>
</feature>
<keyword evidence="7" id="KW-1185">Reference proteome</keyword>
<dbReference type="Pfam" id="PF25267">
    <property type="entry name" value="TANGO6_N"/>
    <property type="match status" value="1"/>
</dbReference>